<dbReference type="PROSITE" id="PS00028">
    <property type="entry name" value="ZINC_FINGER_C2H2_1"/>
    <property type="match status" value="1"/>
</dbReference>
<gene>
    <name evidence="2" type="ORF">ACFQ11_17040</name>
</gene>
<dbReference type="EMBL" id="JBHTJA010000031">
    <property type="protein sequence ID" value="MFD0902109.1"/>
    <property type="molecule type" value="Genomic_DNA"/>
</dbReference>
<dbReference type="RefSeq" id="WP_378299575.1">
    <property type="nucleotide sequence ID" value="NZ_JBHTJA010000031.1"/>
</dbReference>
<proteinExistence type="predicted"/>
<evidence type="ECO:0000259" key="1">
    <source>
        <dbReference type="PROSITE" id="PS00028"/>
    </source>
</evidence>
<evidence type="ECO:0000313" key="3">
    <source>
        <dbReference type="Proteomes" id="UP001596972"/>
    </source>
</evidence>
<keyword evidence="3" id="KW-1185">Reference proteome</keyword>
<organism evidence="2 3">
    <name type="scientific">Actinomadura sediminis</name>
    <dbReference type="NCBI Taxonomy" id="1038904"/>
    <lineage>
        <taxon>Bacteria</taxon>
        <taxon>Bacillati</taxon>
        <taxon>Actinomycetota</taxon>
        <taxon>Actinomycetes</taxon>
        <taxon>Streptosporangiales</taxon>
        <taxon>Thermomonosporaceae</taxon>
        <taxon>Actinomadura</taxon>
    </lineage>
</organism>
<sequence length="66" mass="7522">MPIKVRRTARRAWRRVARAYLQACARDDAAGRGVQVPSGVWVCDRCEHAVLELAAFREHLRVVHAL</sequence>
<evidence type="ECO:0000313" key="2">
    <source>
        <dbReference type="EMBL" id="MFD0902109.1"/>
    </source>
</evidence>
<accession>A0ABW3ERH3</accession>
<comment type="caution">
    <text evidence="2">The sequence shown here is derived from an EMBL/GenBank/DDBJ whole genome shotgun (WGS) entry which is preliminary data.</text>
</comment>
<dbReference type="InterPro" id="IPR013087">
    <property type="entry name" value="Znf_C2H2_type"/>
</dbReference>
<protein>
    <recommendedName>
        <fullName evidence="1">C2H2-type domain-containing protein</fullName>
    </recommendedName>
</protein>
<name>A0ABW3ERH3_9ACTN</name>
<reference evidence="3" key="1">
    <citation type="journal article" date="2019" name="Int. J. Syst. Evol. Microbiol.">
        <title>The Global Catalogue of Microorganisms (GCM) 10K type strain sequencing project: providing services to taxonomists for standard genome sequencing and annotation.</title>
        <authorList>
            <consortium name="The Broad Institute Genomics Platform"/>
            <consortium name="The Broad Institute Genome Sequencing Center for Infectious Disease"/>
            <person name="Wu L."/>
            <person name="Ma J."/>
        </authorList>
    </citation>
    <scope>NUCLEOTIDE SEQUENCE [LARGE SCALE GENOMIC DNA]</scope>
    <source>
        <strain evidence="3">JCM 31202</strain>
    </source>
</reference>
<dbReference type="Proteomes" id="UP001596972">
    <property type="component" value="Unassembled WGS sequence"/>
</dbReference>
<feature type="domain" description="C2H2-type" evidence="1">
    <location>
        <begin position="43"/>
        <end position="64"/>
    </location>
</feature>